<keyword evidence="1" id="KW-1133">Transmembrane helix</keyword>
<evidence type="ECO:0000313" key="2">
    <source>
        <dbReference type="EMBL" id="KAL1529405.1"/>
    </source>
</evidence>
<proteinExistence type="predicted"/>
<dbReference type="InterPro" id="IPR013320">
    <property type="entry name" value="ConA-like_dom_sf"/>
</dbReference>
<protein>
    <recommendedName>
        <fullName evidence="4">Alpha-1,4-N-acetylglucosaminyltransferase</fullName>
    </recommendedName>
</protein>
<dbReference type="PANTHER" id="PTHR46830:SF2">
    <property type="entry name" value="ALPHA-1,4-N-ACETYLGLUCOSAMINYLTRANSFERASE"/>
    <property type="match status" value="1"/>
</dbReference>
<sequence>MDAIGTLQPQAHPTLVHFIFGLSDDIGQREFRFSHYLAVRAAHVHLQPAQLLLHCHHLPSGKWWLEAAPLLAVRHVQIPRSRSSAALKHAAHRADILRLELLIAHGGIYLDLDVVVVRSFAPLQAHEFVIAQEGDEAHGGLHGLCNAVLVARPNASFARRWLAEYRTFGLGSGDKWSEHSVHLPSELAAAYPSEVLVLPYLTFFWPDWHENELRQLLFDGYSSALEHLLPGNSAPGSQQQRVASPGTRGKGFAVHLWSSLSSSYVLSQWSPEYITSVPSGLNCLLQAALTPLPHAPPALGPFARNCSCTATSATSRRAKGAPVGVWPLLHAAPLGGSSQLLLDAGGGCLHGWIYSAGCHELAAARTGLRCWSDASQKGTPGLPPPFAGKPVLVFSRPLEAFVPLHEEAFHPHRGWAVSWWANIHSLHEGCGGSITFWSVSFHANEVSVEVEPALGYLRPVVRAVRGSFFLRRGLAVDDVSLCNNGWHQYVFSIDAPRRMVMLYIDGQEFLSASWRLALSAPRGIWIGGREVLISGRSTSDADSAASHHVEMASLCLFEAALRPDQLPGQCSLRQTPSSHREGWHALPVLMQPQPRWPTLWPSQRLPSLGVDAPCPACVGLARAPTSVREIVADMLGVNQLKLQQISLVQMVLLAVGAFAVVYIHFCKFGTAHRSANRKIRMKS</sequence>
<keyword evidence="1" id="KW-0472">Membrane</keyword>
<feature type="transmembrane region" description="Helical" evidence="1">
    <location>
        <begin position="647"/>
        <end position="670"/>
    </location>
</feature>
<accession>A0AB34K9V0</accession>
<gene>
    <name evidence="2" type="ORF">AB1Y20_000354</name>
</gene>
<dbReference type="InterPro" id="IPR007577">
    <property type="entry name" value="GlycoTrfase_DXD_sugar-bd_CS"/>
</dbReference>
<name>A0AB34K9V0_PRYPA</name>
<dbReference type="InterPro" id="IPR029044">
    <property type="entry name" value="Nucleotide-diphossugar_trans"/>
</dbReference>
<keyword evidence="1" id="KW-0812">Transmembrane</keyword>
<keyword evidence="3" id="KW-1185">Reference proteome</keyword>
<dbReference type="EMBL" id="JBGBPQ010000001">
    <property type="protein sequence ID" value="KAL1529405.1"/>
    <property type="molecule type" value="Genomic_DNA"/>
</dbReference>
<reference evidence="2 3" key="1">
    <citation type="journal article" date="2024" name="Science">
        <title>Giant polyketide synthase enzymes in the biosynthesis of giant marine polyether toxins.</title>
        <authorList>
            <person name="Fallon T.R."/>
            <person name="Shende V.V."/>
            <person name="Wierzbicki I.H."/>
            <person name="Pendleton A.L."/>
            <person name="Watervoot N.F."/>
            <person name="Auber R.P."/>
            <person name="Gonzalez D.J."/>
            <person name="Wisecaver J.H."/>
            <person name="Moore B.S."/>
        </authorList>
    </citation>
    <scope>NUCLEOTIDE SEQUENCE [LARGE SCALE GENOMIC DNA]</scope>
    <source>
        <strain evidence="2 3">12B1</strain>
    </source>
</reference>
<dbReference type="SUPFAM" id="SSF53448">
    <property type="entry name" value="Nucleotide-diphospho-sugar transferases"/>
    <property type="match status" value="1"/>
</dbReference>
<dbReference type="SUPFAM" id="SSF49899">
    <property type="entry name" value="Concanavalin A-like lectins/glucanases"/>
    <property type="match status" value="1"/>
</dbReference>
<evidence type="ECO:0008006" key="4">
    <source>
        <dbReference type="Google" id="ProtNLM"/>
    </source>
</evidence>
<dbReference type="AlphaFoldDB" id="A0AB34K9V0"/>
<evidence type="ECO:0000313" key="3">
    <source>
        <dbReference type="Proteomes" id="UP001515480"/>
    </source>
</evidence>
<dbReference type="Gene3D" id="3.90.550.20">
    <property type="match status" value="1"/>
</dbReference>
<dbReference type="PANTHER" id="PTHR46830">
    <property type="entry name" value="TRANSFERASE, PUTATIVE-RELATED"/>
    <property type="match status" value="1"/>
</dbReference>
<organism evidence="2 3">
    <name type="scientific">Prymnesium parvum</name>
    <name type="common">Toxic golden alga</name>
    <dbReference type="NCBI Taxonomy" id="97485"/>
    <lineage>
        <taxon>Eukaryota</taxon>
        <taxon>Haptista</taxon>
        <taxon>Haptophyta</taxon>
        <taxon>Prymnesiophyceae</taxon>
        <taxon>Prymnesiales</taxon>
        <taxon>Prymnesiaceae</taxon>
        <taxon>Prymnesium</taxon>
    </lineage>
</organism>
<comment type="caution">
    <text evidence="2">The sequence shown here is derived from an EMBL/GenBank/DDBJ whole genome shotgun (WGS) entry which is preliminary data.</text>
</comment>
<evidence type="ECO:0000256" key="1">
    <source>
        <dbReference type="SAM" id="Phobius"/>
    </source>
</evidence>
<dbReference type="Pfam" id="PF04488">
    <property type="entry name" value="Gly_transf_sug"/>
    <property type="match status" value="1"/>
</dbReference>
<dbReference type="Proteomes" id="UP001515480">
    <property type="component" value="Unassembled WGS sequence"/>
</dbReference>